<dbReference type="AlphaFoldDB" id="A0A438CNS7"/>
<evidence type="ECO:0000313" key="2">
    <source>
        <dbReference type="Proteomes" id="UP000288805"/>
    </source>
</evidence>
<accession>A0A438CNS7</accession>
<gene>
    <name evidence="1" type="ORF">CK203_115896</name>
</gene>
<reference evidence="1 2" key="1">
    <citation type="journal article" date="2018" name="PLoS Genet.">
        <title>Population sequencing reveals clonal diversity and ancestral inbreeding in the grapevine cultivar Chardonnay.</title>
        <authorList>
            <person name="Roach M.J."/>
            <person name="Johnson D.L."/>
            <person name="Bohlmann J."/>
            <person name="van Vuuren H.J."/>
            <person name="Jones S.J."/>
            <person name="Pretorius I.S."/>
            <person name="Schmidt S.A."/>
            <person name="Borneman A.R."/>
        </authorList>
    </citation>
    <scope>NUCLEOTIDE SEQUENCE [LARGE SCALE GENOMIC DNA]</scope>
    <source>
        <strain evidence="2">cv. Chardonnay</strain>
        <tissue evidence="1">Leaf</tissue>
    </source>
</reference>
<proteinExistence type="predicted"/>
<comment type="caution">
    <text evidence="1">The sequence shown here is derived from an EMBL/GenBank/DDBJ whole genome shotgun (WGS) entry which is preliminary data.</text>
</comment>
<sequence>MKGCWEVHFRRPFQDWEVEEVTHFLGSLDLFKVQEGEDTLCWKEDVKSYYCSLSGENNFVFRGRRFGDPVLLSKLAFLLWKLSGEDPNYRHLNEKGMSNGQ</sequence>
<name>A0A438CNS7_VITVI</name>
<protein>
    <submittedName>
        <fullName evidence="1">Uncharacterized protein</fullName>
    </submittedName>
</protein>
<organism evidence="1 2">
    <name type="scientific">Vitis vinifera</name>
    <name type="common">Grape</name>
    <dbReference type="NCBI Taxonomy" id="29760"/>
    <lineage>
        <taxon>Eukaryota</taxon>
        <taxon>Viridiplantae</taxon>
        <taxon>Streptophyta</taxon>
        <taxon>Embryophyta</taxon>
        <taxon>Tracheophyta</taxon>
        <taxon>Spermatophyta</taxon>
        <taxon>Magnoliopsida</taxon>
        <taxon>eudicotyledons</taxon>
        <taxon>Gunneridae</taxon>
        <taxon>Pentapetalae</taxon>
        <taxon>rosids</taxon>
        <taxon>Vitales</taxon>
        <taxon>Vitaceae</taxon>
        <taxon>Viteae</taxon>
        <taxon>Vitis</taxon>
    </lineage>
</organism>
<dbReference type="EMBL" id="QGNW01002162">
    <property type="protein sequence ID" value="RVW24857.1"/>
    <property type="molecule type" value="Genomic_DNA"/>
</dbReference>
<dbReference type="Proteomes" id="UP000288805">
    <property type="component" value="Unassembled WGS sequence"/>
</dbReference>
<evidence type="ECO:0000313" key="1">
    <source>
        <dbReference type="EMBL" id="RVW24857.1"/>
    </source>
</evidence>